<evidence type="ECO:0000313" key="2">
    <source>
        <dbReference type="EMBL" id="MPC74427.1"/>
    </source>
</evidence>
<reference evidence="2 3" key="1">
    <citation type="submission" date="2019-05" db="EMBL/GenBank/DDBJ databases">
        <title>Another draft genome of Portunus trituberculatus and its Hox gene families provides insights of decapod evolution.</title>
        <authorList>
            <person name="Jeong J.-H."/>
            <person name="Song I."/>
            <person name="Kim S."/>
            <person name="Choi T."/>
            <person name="Kim D."/>
            <person name="Ryu S."/>
            <person name="Kim W."/>
        </authorList>
    </citation>
    <scope>NUCLEOTIDE SEQUENCE [LARGE SCALE GENOMIC DNA]</scope>
    <source>
        <tissue evidence="2">Muscle</tissue>
    </source>
</reference>
<dbReference type="AlphaFoldDB" id="A0A5B7HYT9"/>
<sequence length="87" mass="9736">MTSRGTTNPRARPTADRPSAAPLPTPPPPPHLSLHAVVDRDPALEDATNEEEEEEDEEVQVVMVRKNIQDKEEEEEEKNDVAVKIEI</sequence>
<gene>
    <name evidence="2" type="ORF">E2C01_068785</name>
</gene>
<accession>A0A5B7HYT9</accession>
<evidence type="ECO:0000313" key="3">
    <source>
        <dbReference type="Proteomes" id="UP000324222"/>
    </source>
</evidence>
<proteinExistence type="predicted"/>
<evidence type="ECO:0000256" key="1">
    <source>
        <dbReference type="SAM" id="MobiDB-lite"/>
    </source>
</evidence>
<protein>
    <submittedName>
        <fullName evidence="2">Uncharacterized protein</fullName>
    </submittedName>
</protein>
<comment type="caution">
    <text evidence="2">The sequence shown here is derived from an EMBL/GenBank/DDBJ whole genome shotgun (WGS) entry which is preliminary data.</text>
</comment>
<dbReference type="EMBL" id="VSRR010038907">
    <property type="protein sequence ID" value="MPC74427.1"/>
    <property type="molecule type" value="Genomic_DNA"/>
</dbReference>
<feature type="compositionally biased region" description="Pro residues" evidence="1">
    <location>
        <begin position="21"/>
        <end position="31"/>
    </location>
</feature>
<dbReference type="Proteomes" id="UP000324222">
    <property type="component" value="Unassembled WGS sequence"/>
</dbReference>
<feature type="region of interest" description="Disordered" evidence="1">
    <location>
        <begin position="1"/>
        <end position="87"/>
    </location>
</feature>
<name>A0A5B7HYT9_PORTR</name>
<organism evidence="2 3">
    <name type="scientific">Portunus trituberculatus</name>
    <name type="common">Swimming crab</name>
    <name type="synonym">Neptunus trituberculatus</name>
    <dbReference type="NCBI Taxonomy" id="210409"/>
    <lineage>
        <taxon>Eukaryota</taxon>
        <taxon>Metazoa</taxon>
        <taxon>Ecdysozoa</taxon>
        <taxon>Arthropoda</taxon>
        <taxon>Crustacea</taxon>
        <taxon>Multicrustacea</taxon>
        <taxon>Malacostraca</taxon>
        <taxon>Eumalacostraca</taxon>
        <taxon>Eucarida</taxon>
        <taxon>Decapoda</taxon>
        <taxon>Pleocyemata</taxon>
        <taxon>Brachyura</taxon>
        <taxon>Eubrachyura</taxon>
        <taxon>Portunoidea</taxon>
        <taxon>Portunidae</taxon>
        <taxon>Portuninae</taxon>
        <taxon>Portunus</taxon>
    </lineage>
</organism>
<keyword evidence="3" id="KW-1185">Reference proteome</keyword>
<feature type="compositionally biased region" description="Acidic residues" evidence="1">
    <location>
        <begin position="47"/>
        <end position="59"/>
    </location>
</feature>